<evidence type="ECO:0000259" key="10">
    <source>
        <dbReference type="Pfam" id="PF00155"/>
    </source>
</evidence>
<evidence type="ECO:0000256" key="5">
    <source>
        <dbReference type="ARBA" id="ARBA00022576"/>
    </source>
</evidence>
<dbReference type="Proteomes" id="UP000183868">
    <property type="component" value="Chromosome"/>
</dbReference>
<keyword evidence="6 9" id="KW-0808">Transferase</keyword>
<reference evidence="12 13" key="1">
    <citation type="submission" date="2011-09" db="EMBL/GenBank/DDBJ databases">
        <title>The permanent draft genome of Caldithrix abyssi DSM 13497.</title>
        <authorList>
            <consortium name="US DOE Joint Genome Institute (JGI-PGF)"/>
            <person name="Lucas S."/>
            <person name="Han J."/>
            <person name="Lapidus A."/>
            <person name="Bruce D."/>
            <person name="Goodwin L."/>
            <person name="Pitluck S."/>
            <person name="Peters L."/>
            <person name="Kyrpides N."/>
            <person name="Mavromatis K."/>
            <person name="Ivanova N."/>
            <person name="Mikhailova N."/>
            <person name="Chertkov O."/>
            <person name="Detter J.C."/>
            <person name="Tapia R."/>
            <person name="Han C."/>
            <person name="Land M."/>
            <person name="Hauser L."/>
            <person name="Markowitz V."/>
            <person name="Cheng J.-F."/>
            <person name="Hugenholtz P."/>
            <person name="Woyke T."/>
            <person name="Wu D."/>
            <person name="Spring S."/>
            <person name="Brambilla E."/>
            <person name="Klenk H.-P."/>
            <person name="Eisen J.A."/>
        </authorList>
    </citation>
    <scope>NUCLEOTIDE SEQUENCE [LARGE SCALE GENOMIC DNA]</scope>
    <source>
        <strain evidence="12 13">DSM 13497</strain>
    </source>
</reference>
<dbReference type="STRING" id="880073.Cabys_1724"/>
<evidence type="ECO:0000313" key="13">
    <source>
        <dbReference type="Proteomes" id="UP000004671"/>
    </source>
</evidence>
<keyword evidence="9" id="KW-0368">Histidine biosynthesis</keyword>
<dbReference type="EMBL" id="CP018099">
    <property type="protein sequence ID" value="APF18473.1"/>
    <property type="molecule type" value="Genomic_DNA"/>
</dbReference>
<comment type="subunit">
    <text evidence="4 9">Homodimer.</text>
</comment>
<dbReference type="InterPro" id="IPR005861">
    <property type="entry name" value="HisP_aminotrans"/>
</dbReference>
<dbReference type="InParanoid" id="H1XRY4"/>
<dbReference type="PANTHER" id="PTHR43643:SF3">
    <property type="entry name" value="HISTIDINOL-PHOSPHATE AMINOTRANSFERASE"/>
    <property type="match status" value="1"/>
</dbReference>
<comment type="similarity">
    <text evidence="3 9">Belongs to the class-II pyridoxal-phosphate-dependent aminotransferase family. Histidinol-phosphate aminotransferase subfamily.</text>
</comment>
<evidence type="ECO:0000256" key="8">
    <source>
        <dbReference type="ARBA" id="ARBA00047481"/>
    </source>
</evidence>
<dbReference type="InterPro" id="IPR015422">
    <property type="entry name" value="PyrdxlP-dep_Trfase_small"/>
</dbReference>
<evidence type="ECO:0000256" key="4">
    <source>
        <dbReference type="ARBA" id="ARBA00011738"/>
    </source>
</evidence>
<gene>
    <name evidence="9 11" type="primary">hisC</name>
    <name evidence="11" type="ORF">Cabys_1724</name>
    <name evidence="12" type="ORF">Calab_2870</name>
</gene>
<dbReference type="OrthoDB" id="9813612at2"/>
<evidence type="ECO:0000256" key="3">
    <source>
        <dbReference type="ARBA" id="ARBA00007970"/>
    </source>
</evidence>
<dbReference type="NCBIfam" id="TIGR01141">
    <property type="entry name" value="hisC"/>
    <property type="match status" value="1"/>
</dbReference>
<dbReference type="EMBL" id="CM001402">
    <property type="protein sequence ID" value="EHO42477.1"/>
    <property type="molecule type" value="Genomic_DNA"/>
</dbReference>
<organism evidence="12 13">
    <name type="scientific">Caldithrix abyssi DSM 13497</name>
    <dbReference type="NCBI Taxonomy" id="880073"/>
    <lineage>
        <taxon>Bacteria</taxon>
        <taxon>Pseudomonadati</taxon>
        <taxon>Calditrichota</taxon>
        <taxon>Calditrichia</taxon>
        <taxon>Calditrichales</taxon>
        <taxon>Calditrichaceae</taxon>
        <taxon>Caldithrix</taxon>
    </lineage>
</organism>
<feature type="modified residue" description="N6-(pyridoxal phosphate)lysine" evidence="9">
    <location>
        <position position="222"/>
    </location>
</feature>
<evidence type="ECO:0000256" key="9">
    <source>
        <dbReference type="HAMAP-Rule" id="MF_01023"/>
    </source>
</evidence>
<dbReference type="Gene3D" id="3.40.640.10">
    <property type="entry name" value="Type I PLP-dependent aspartate aminotransferase-like (Major domain)"/>
    <property type="match status" value="1"/>
</dbReference>
<feature type="domain" description="Aminotransferase class I/classII large" evidence="10">
    <location>
        <begin position="31"/>
        <end position="350"/>
    </location>
</feature>
<dbReference type="eggNOG" id="COG0079">
    <property type="taxonomic scope" value="Bacteria"/>
</dbReference>
<name>H1XRY4_CALAY</name>
<dbReference type="CDD" id="cd00609">
    <property type="entry name" value="AAT_like"/>
    <property type="match status" value="1"/>
</dbReference>
<keyword evidence="5 9" id="KW-0032">Aminotransferase</keyword>
<comment type="pathway">
    <text evidence="2 9">Amino-acid biosynthesis; L-histidine biosynthesis; L-histidine from 5-phospho-alpha-D-ribose 1-diphosphate: step 7/9.</text>
</comment>
<keyword evidence="7 9" id="KW-0663">Pyridoxal phosphate</keyword>
<evidence type="ECO:0000313" key="11">
    <source>
        <dbReference type="EMBL" id="APF18473.1"/>
    </source>
</evidence>
<dbReference type="GO" id="GO:0030170">
    <property type="term" value="F:pyridoxal phosphate binding"/>
    <property type="evidence" value="ECO:0007669"/>
    <property type="project" value="InterPro"/>
</dbReference>
<dbReference type="RefSeq" id="WP_006929823.1">
    <property type="nucleotide sequence ID" value="NZ_CM001402.1"/>
</dbReference>
<dbReference type="InterPro" id="IPR004839">
    <property type="entry name" value="Aminotransferase_I/II_large"/>
</dbReference>
<comment type="cofactor">
    <cofactor evidence="1 9">
        <name>pyridoxal 5'-phosphate</name>
        <dbReference type="ChEBI" id="CHEBI:597326"/>
    </cofactor>
</comment>
<dbReference type="SUPFAM" id="SSF53383">
    <property type="entry name" value="PLP-dependent transferases"/>
    <property type="match status" value="1"/>
</dbReference>
<dbReference type="EC" id="2.6.1.9" evidence="9"/>
<dbReference type="GO" id="GO:0004400">
    <property type="term" value="F:histidinol-phosphate transaminase activity"/>
    <property type="evidence" value="ECO:0007669"/>
    <property type="project" value="UniProtKB-UniRule"/>
</dbReference>
<dbReference type="GO" id="GO:0000105">
    <property type="term" value="P:L-histidine biosynthetic process"/>
    <property type="evidence" value="ECO:0007669"/>
    <property type="project" value="UniProtKB-UniRule"/>
</dbReference>
<keyword evidence="9" id="KW-0028">Amino-acid biosynthesis</keyword>
<evidence type="ECO:0000256" key="2">
    <source>
        <dbReference type="ARBA" id="ARBA00005011"/>
    </source>
</evidence>
<evidence type="ECO:0000313" key="14">
    <source>
        <dbReference type="Proteomes" id="UP000183868"/>
    </source>
</evidence>
<dbReference type="PROSITE" id="PS00599">
    <property type="entry name" value="AA_TRANSFER_CLASS_2"/>
    <property type="match status" value="1"/>
</dbReference>
<evidence type="ECO:0000313" key="12">
    <source>
        <dbReference type="EMBL" id="EHO42477.1"/>
    </source>
</evidence>
<dbReference type="InterPro" id="IPR050106">
    <property type="entry name" value="HistidinolP_aminotransfase"/>
</dbReference>
<dbReference type="HAMAP" id="MF_01023">
    <property type="entry name" value="HisC_aminotrans_2"/>
    <property type="match status" value="1"/>
</dbReference>
<dbReference type="KEGG" id="caby:Cabys_1724"/>
<dbReference type="HOGENOM" id="CLU_017584_3_3_0"/>
<evidence type="ECO:0000256" key="1">
    <source>
        <dbReference type="ARBA" id="ARBA00001933"/>
    </source>
</evidence>
<sequence length="361" mass="40856">MPLVPQHIKDLRPYKPGKSIEELKRELGLSKIVKLASNENPIGVSPLALQAMHKALTTVNRYPSPDAYELRRALAAKYDVKIENVFTGNGSEGIIAAIMRTFLLDDEEAITSHGSFVTFDVQAQSRGIKVIRTPLKDYRLDLQAMAERITPKTKIIYLANPNNPTGTIFTVSEFQNFIKKVPERVLVILDEAYFEFAHDAPTYPDSMQYRLDNVITLRTFSKAYGLAGVRIGYGFAHEELIANLMKIKLTFEPNTLAQMAAVAAMEDADFLEQTLHNNRIGKQFLYDLFKKVGVQYLESYTNFVTIVFESEKRVNTLFEKLLKEGVIVRPLKSFGLPNCIRVSIGLPEENEFFAQKLKKVL</sequence>
<dbReference type="InterPro" id="IPR015424">
    <property type="entry name" value="PyrdxlP-dep_Trfase"/>
</dbReference>
<evidence type="ECO:0000256" key="7">
    <source>
        <dbReference type="ARBA" id="ARBA00022898"/>
    </source>
</evidence>
<accession>H1XRY4</accession>
<dbReference type="InterPro" id="IPR001917">
    <property type="entry name" value="Aminotrans_II_pyridoxalP_BS"/>
</dbReference>
<protein>
    <recommendedName>
        <fullName evidence="9">Histidinol-phosphate aminotransferase</fullName>
        <ecNumber evidence="9">2.6.1.9</ecNumber>
    </recommendedName>
    <alternativeName>
        <fullName evidence="9">Imidazole acetol-phosphate transaminase</fullName>
    </alternativeName>
</protein>
<dbReference type="Pfam" id="PF00155">
    <property type="entry name" value="Aminotran_1_2"/>
    <property type="match status" value="1"/>
</dbReference>
<dbReference type="PANTHER" id="PTHR43643">
    <property type="entry name" value="HISTIDINOL-PHOSPHATE AMINOTRANSFERASE 2"/>
    <property type="match status" value="1"/>
</dbReference>
<dbReference type="Gene3D" id="3.90.1150.10">
    <property type="entry name" value="Aspartate Aminotransferase, domain 1"/>
    <property type="match status" value="1"/>
</dbReference>
<dbReference type="UniPathway" id="UPA00031">
    <property type="reaction ID" value="UER00012"/>
</dbReference>
<dbReference type="InterPro" id="IPR015421">
    <property type="entry name" value="PyrdxlP-dep_Trfase_major"/>
</dbReference>
<reference evidence="11 14" key="2">
    <citation type="submission" date="2016-11" db="EMBL/GenBank/DDBJ databases">
        <title>Genomic analysis of Caldithrix abyssi and proposal of a novel bacterial phylum Caldithrichaeota.</title>
        <authorList>
            <person name="Kublanov I."/>
            <person name="Sigalova O."/>
            <person name="Gavrilov S."/>
            <person name="Lebedinsky A."/>
            <person name="Ivanova N."/>
            <person name="Daum C."/>
            <person name="Reddy T."/>
            <person name="Klenk H.P."/>
            <person name="Goker M."/>
            <person name="Reva O."/>
            <person name="Miroshnichenko M."/>
            <person name="Kyprides N."/>
            <person name="Woyke T."/>
            <person name="Gelfand M."/>
        </authorList>
    </citation>
    <scope>NUCLEOTIDE SEQUENCE [LARGE SCALE GENOMIC DNA]</scope>
    <source>
        <strain evidence="11 14">LF13</strain>
    </source>
</reference>
<keyword evidence="13" id="KW-1185">Reference proteome</keyword>
<evidence type="ECO:0000256" key="6">
    <source>
        <dbReference type="ARBA" id="ARBA00022679"/>
    </source>
</evidence>
<dbReference type="PaxDb" id="880073-Calab_2870"/>
<comment type="catalytic activity">
    <reaction evidence="8 9">
        <text>L-histidinol phosphate + 2-oxoglutarate = 3-(imidazol-4-yl)-2-oxopropyl phosphate + L-glutamate</text>
        <dbReference type="Rhea" id="RHEA:23744"/>
        <dbReference type="ChEBI" id="CHEBI:16810"/>
        <dbReference type="ChEBI" id="CHEBI:29985"/>
        <dbReference type="ChEBI" id="CHEBI:57766"/>
        <dbReference type="ChEBI" id="CHEBI:57980"/>
        <dbReference type="EC" id="2.6.1.9"/>
    </reaction>
</comment>
<dbReference type="Proteomes" id="UP000004671">
    <property type="component" value="Chromosome"/>
</dbReference>
<proteinExistence type="inferred from homology"/>
<dbReference type="AlphaFoldDB" id="H1XRY4"/>